<protein>
    <recommendedName>
        <fullName evidence="4">Basic proline-rich protein-like</fullName>
    </recommendedName>
</protein>
<reference evidence="3" key="1">
    <citation type="submission" date="2025-08" db="UniProtKB">
        <authorList>
            <consortium name="RefSeq"/>
        </authorList>
    </citation>
    <scope>IDENTIFICATION</scope>
    <source>
        <tissue evidence="3">Cell line</tissue>
    </source>
</reference>
<dbReference type="RefSeq" id="XP_072597703.1">
    <property type="nucleotide sequence ID" value="XM_072741602.1"/>
</dbReference>
<sequence>MCLGGDVTGSGSLGTSPQLRVHSGHGFCSDSGGDDGTDGCSSRGPQAPRAPPASPFHTLSLGLGVRVEPCCLEEHWGPKRCRSPKERFINRSGVSAAGKPSTRPPHPSRLPTTGTAAGSRGLRRRLLKLWNPKTPRATAALAASGCGRGAGRDPPPPPPPPLPPPPAPRLRRARAPQAPPAPTRHTPTRFSARPALPAAPRRPPLSVRTRGAPAACSRLPPPALREPPRAPRARLRAPGPGPGPGPPAPFPPPSDQLGRGAPSRGSSGLQPRPAASRSSRSAASNGRWELRTFALGAGGTVASLSGSPWPGGFRTFSPSLLPLGERRAGPSRRRRPLTPVAVTVQLPGPGPGPGPAPAGEPLWLVVARRPAGLRAQGSRLARHSKWAPGSGLGSRTQESRERDAWRGAAPLPRLLLTRWVPRPAPRPPPPAVAEALPAVLDGVDKRAVRGGCCAHLSPVQEEDCKPITGADKDTLTEESIPEEANFDPRHKCSGLNIVYGFSPAIDLSKQQIRST</sequence>
<evidence type="ECO:0000313" key="3">
    <source>
        <dbReference type="RefSeq" id="XP_072597703.1"/>
    </source>
</evidence>
<organism evidence="2 3">
    <name type="scientific">Vulpes vulpes</name>
    <name type="common">Red fox</name>
    <dbReference type="NCBI Taxonomy" id="9627"/>
    <lineage>
        <taxon>Eukaryota</taxon>
        <taxon>Metazoa</taxon>
        <taxon>Chordata</taxon>
        <taxon>Craniata</taxon>
        <taxon>Vertebrata</taxon>
        <taxon>Euteleostomi</taxon>
        <taxon>Mammalia</taxon>
        <taxon>Eutheria</taxon>
        <taxon>Laurasiatheria</taxon>
        <taxon>Carnivora</taxon>
        <taxon>Caniformia</taxon>
        <taxon>Canidae</taxon>
        <taxon>Vulpes</taxon>
    </lineage>
</organism>
<feature type="compositionally biased region" description="Low complexity" evidence="1">
    <location>
        <begin position="271"/>
        <end position="284"/>
    </location>
</feature>
<evidence type="ECO:0008006" key="4">
    <source>
        <dbReference type="Google" id="ProtNLM"/>
    </source>
</evidence>
<dbReference type="Proteomes" id="UP001652641">
    <property type="component" value="Chromosome 16"/>
</dbReference>
<feature type="compositionally biased region" description="Gly residues" evidence="1">
    <location>
        <begin position="1"/>
        <end position="12"/>
    </location>
</feature>
<proteinExistence type="predicted"/>
<gene>
    <name evidence="3" type="primary">LOC140595895</name>
</gene>
<dbReference type="GeneID" id="140595895"/>
<feature type="region of interest" description="Disordered" evidence="1">
    <location>
        <begin position="90"/>
        <end position="286"/>
    </location>
</feature>
<evidence type="ECO:0000256" key="1">
    <source>
        <dbReference type="SAM" id="MobiDB-lite"/>
    </source>
</evidence>
<feature type="compositionally biased region" description="Pro residues" evidence="1">
    <location>
        <begin position="153"/>
        <end position="168"/>
    </location>
</feature>
<evidence type="ECO:0000313" key="2">
    <source>
        <dbReference type="Proteomes" id="UP001652641"/>
    </source>
</evidence>
<feature type="region of interest" description="Disordered" evidence="1">
    <location>
        <begin position="1"/>
        <end position="56"/>
    </location>
</feature>
<feature type="compositionally biased region" description="Pro residues" evidence="1">
    <location>
        <begin position="239"/>
        <end position="254"/>
    </location>
</feature>
<keyword evidence="2" id="KW-1185">Reference proteome</keyword>
<name>A0ABM4Z586_VULVU</name>
<feature type="region of interest" description="Disordered" evidence="1">
    <location>
        <begin position="376"/>
        <end position="406"/>
    </location>
</feature>
<accession>A0ABM4Z586</accession>